<dbReference type="Proteomes" id="UP000322822">
    <property type="component" value="Chromosome 2"/>
</dbReference>
<dbReference type="SUPFAM" id="SSF52540">
    <property type="entry name" value="P-loop containing nucleoside triphosphate hydrolases"/>
    <property type="match status" value="1"/>
</dbReference>
<reference evidence="2 3" key="1">
    <citation type="submission" date="2019-09" db="EMBL/GenBank/DDBJ databases">
        <title>FDA dAtabase for Regulatory Grade micrObial Sequences (FDA-ARGOS): Supporting development and validation of Infectious Disease Dx tests.</title>
        <authorList>
            <person name="Sciortino C."/>
            <person name="Tallon L."/>
            <person name="Sadzewicz L."/>
            <person name="Vavikolanu K."/>
            <person name="Mehta A."/>
            <person name="Aluvathingal J."/>
            <person name="Nadendla S."/>
            <person name="Nandy P."/>
            <person name="Geyer C."/>
            <person name="Yan Y."/>
            <person name="Sichtig H."/>
        </authorList>
    </citation>
    <scope>NUCLEOTIDE SEQUENCE [LARGE SCALE GENOMIC DNA]</scope>
    <source>
        <strain evidence="2 3">FDAARGOS_664</strain>
    </source>
</reference>
<proteinExistence type="predicted"/>
<sequence length="301" mass="31639">MPAQPYAAPPMAVELPSPLFDAPEPDAPKSDAPEPDAPDPPPEGGRVAVADLEQRYPGLWRAGQLGHLGRLPVWPTGYDALTAELPGGGWPAAAVTELLLAQDGAGELRLLMPALRAIAATGRRVGFVNPPYLPNAMGLADSLPASQLFWVRAPAGATQAARRADMLWAAEQMLRSQAFGAVMVWLSGARPEAMRRLQVLAHAGDTVVWVLRPRKALHESSPAVLRLSLSPMPGNVLSIAFHKRRGPVRDTPLLLPLAGMAHVPGRPAAPVTEKSLVHAADTLDRGASAAPVAGRAAAELA</sequence>
<dbReference type="EMBL" id="CP044067">
    <property type="protein sequence ID" value="QET04669.1"/>
    <property type="molecule type" value="Genomic_DNA"/>
</dbReference>
<dbReference type="OrthoDB" id="9811176at2"/>
<evidence type="ECO:0000256" key="1">
    <source>
        <dbReference type="SAM" id="MobiDB-lite"/>
    </source>
</evidence>
<dbReference type="RefSeq" id="WP_150374730.1">
    <property type="nucleotide sequence ID" value="NZ_CP044067.1"/>
</dbReference>
<dbReference type="InterPro" id="IPR027417">
    <property type="entry name" value="P-loop_NTPase"/>
</dbReference>
<dbReference type="NCBIfam" id="NF033429">
    <property type="entry name" value="ImuA_translesion"/>
    <property type="match status" value="1"/>
</dbReference>
<name>A0A5P2HBQ4_9BURK</name>
<accession>A0A5P2HBQ4</accession>
<dbReference type="AlphaFoldDB" id="A0A5P2HBQ4"/>
<dbReference type="Gene3D" id="3.40.50.300">
    <property type="entry name" value="P-loop containing nucleotide triphosphate hydrolases"/>
    <property type="match status" value="1"/>
</dbReference>
<protein>
    <submittedName>
        <fullName evidence="2">Translesion DNA synthesis-associated protein ImuA</fullName>
    </submittedName>
</protein>
<dbReference type="InterPro" id="IPR047610">
    <property type="entry name" value="ImuA_translesion"/>
</dbReference>
<gene>
    <name evidence="2" type="primary">imuA</name>
    <name evidence="2" type="ORF">FOB72_21460</name>
</gene>
<evidence type="ECO:0000313" key="3">
    <source>
        <dbReference type="Proteomes" id="UP000322822"/>
    </source>
</evidence>
<feature type="region of interest" description="Disordered" evidence="1">
    <location>
        <begin position="1"/>
        <end position="46"/>
    </location>
</feature>
<feature type="compositionally biased region" description="Low complexity" evidence="1">
    <location>
        <begin position="1"/>
        <end position="12"/>
    </location>
</feature>
<evidence type="ECO:0000313" key="2">
    <source>
        <dbReference type="EMBL" id="QET04669.1"/>
    </source>
</evidence>
<organism evidence="2 3">
    <name type="scientific">Cupriavidus pauculus</name>
    <dbReference type="NCBI Taxonomy" id="82633"/>
    <lineage>
        <taxon>Bacteria</taxon>
        <taxon>Pseudomonadati</taxon>
        <taxon>Pseudomonadota</taxon>
        <taxon>Betaproteobacteria</taxon>
        <taxon>Burkholderiales</taxon>
        <taxon>Burkholderiaceae</taxon>
        <taxon>Cupriavidus</taxon>
    </lineage>
</organism>